<feature type="compositionally biased region" description="Basic and acidic residues" evidence="2">
    <location>
        <begin position="69"/>
        <end position="82"/>
    </location>
</feature>
<feature type="compositionally biased region" description="Basic residues" evidence="2">
    <location>
        <begin position="59"/>
        <end position="68"/>
    </location>
</feature>
<comment type="caution">
    <text evidence="4">The sequence shown here is derived from an EMBL/GenBank/DDBJ whole genome shotgun (WGS) entry which is preliminary data.</text>
</comment>
<evidence type="ECO:0000256" key="2">
    <source>
        <dbReference type="SAM" id="MobiDB-lite"/>
    </source>
</evidence>
<dbReference type="GO" id="GO:0003700">
    <property type="term" value="F:DNA-binding transcription factor activity"/>
    <property type="evidence" value="ECO:0007669"/>
    <property type="project" value="InterPro"/>
</dbReference>
<dbReference type="CDD" id="cd14686">
    <property type="entry name" value="bZIP"/>
    <property type="match status" value="1"/>
</dbReference>
<proteinExistence type="predicted"/>
<reference evidence="4 5" key="1">
    <citation type="journal article" date="2024" name="Nat. Commun.">
        <title>Phylogenomics reveals the evolutionary origins of lichenization in chlorophyte algae.</title>
        <authorList>
            <person name="Puginier C."/>
            <person name="Libourel C."/>
            <person name="Otte J."/>
            <person name="Skaloud P."/>
            <person name="Haon M."/>
            <person name="Grisel S."/>
            <person name="Petersen M."/>
            <person name="Berrin J.G."/>
            <person name="Delaux P.M."/>
            <person name="Dal Grande F."/>
            <person name="Keller J."/>
        </authorList>
    </citation>
    <scope>NUCLEOTIDE SEQUENCE [LARGE SCALE GENOMIC DNA]</scope>
    <source>
        <strain evidence="4 5">SAG 2036</strain>
    </source>
</reference>
<evidence type="ECO:0000313" key="4">
    <source>
        <dbReference type="EMBL" id="KAK9814044.1"/>
    </source>
</evidence>
<dbReference type="EMBL" id="JALJOQ010000002">
    <property type="protein sequence ID" value="KAK9814044.1"/>
    <property type="molecule type" value="Genomic_DNA"/>
</dbReference>
<feature type="domain" description="BZIP" evidence="3">
    <location>
        <begin position="59"/>
        <end position="73"/>
    </location>
</feature>
<gene>
    <name evidence="4" type="ORF">WJX73_010152</name>
</gene>
<sequence>MEWPPSLWEQDDALLTTGWLSSSPLPNQASEPTLQASTSEAKAPSTDPGLLVLNTGTAKHNRNRRAQARYRERQREKHDENARTAHLLAESLGELARARAELQAERDALEAEKQRWQDREQSASDSLQLMTAQPVDELEFDPNRHSLLVVQLRLAKQMMPFLNIVLDVFKGSTKVLGWQESHIDIVNDLKTAINFWCETYKQALRMLVEMYDTQPREDVLVAMTHLVCGLRNAFKFFWQETLEGSLWPATLRHTCVAAIEEKWGQPAPNIHRRAADAMRLTPVQKATLVSAYRRWQQQTAAAQHRSAHILPGMQALQHKSPISMQYLDRRKSEQILRECEMIQRRAAAELYFTVTDEISPFQHAQMEVALQHYKPDALKLCEALEESLAGTSLQAFVDRANLLSMNMESPPTTSNGRSYLQADAHEQCTLTGPFGGSCSPGIEADVARHNSWELQQLYVGGGDA</sequence>
<keyword evidence="5" id="KW-1185">Reference proteome</keyword>
<dbReference type="PROSITE" id="PS00036">
    <property type="entry name" value="BZIP_BASIC"/>
    <property type="match status" value="1"/>
</dbReference>
<protein>
    <recommendedName>
        <fullName evidence="3">BZIP domain-containing protein</fullName>
    </recommendedName>
</protein>
<dbReference type="InterPro" id="IPR004827">
    <property type="entry name" value="bZIP"/>
</dbReference>
<name>A0AAW1PWT0_9CHLO</name>
<organism evidence="4 5">
    <name type="scientific">Symbiochloris irregularis</name>
    <dbReference type="NCBI Taxonomy" id="706552"/>
    <lineage>
        <taxon>Eukaryota</taxon>
        <taxon>Viridiplantae</taxon>
        <taxon>Chlorophyta</taxon>
        <taxon>core chlorophytes</taxon>
        <taxon>Trebouxiophyceae</taxon>
        <taxon>Trebouxiales</taxon>
        <taxon>Trebouxiaceae</taxon>
        <taxon>Symbiochloris</taxon>
    </lineage>
</organism>
<feature type="coiled-coil region" evidence="1">
    <location>
        <begin position="88"/>
        <end position="126"/>
    </location>
</feature>
<feature type="compositionally biased region" description="Polar residues" evidence="2">
    <location>
        <begin position="18"/>
        <end position="40"/>
    </location>
</feature>
<dbReference type="AlphaFoldDB" id="A0AAW1PWT0"/>
<keyword evidence="1" id="KW-0175">Coiled coil</keyword>
<evidence type="ECO:0000313" key="5">
    <source>
        <dbReference type="Proteomes" id="UP001465755"/>
    </source>
</evidence>
<evidence type="ECO:0000256" key="1">
    <source>
        <dbReference type="SAM" id="Coils"/>
    </source>
</evidence>
<feature type="region of interest" description="Disordered" evidence="2">
    <location>
        <begin position="18"/>
        <end position="82"/>
    </location>
</feature>
<accession>A0AAW1PWT0</accession>
<evidence type="ECO:0000259" key="3">
    <source>
        <dbReference type="PROSITE" id="PS00036"/>
    </source>
</evidence>
<dbReference type="Proteomes" id="UP001465755">
    <property type="component" value="Unassembled WGS sequence"/>
</dbReference>